<feature type="transmembrane region" description="Helical" evidence="1">
    <location>
        <begin position="55"/>
        <end position="78"/>
    </location>
</feature>
<feature type="transmembrane region" description="Helical" evidence="1">
    <location>
        <begin position="12"/>
        <end position="34"/>
    </location>
</feature>
<protein>
    <recommendedName>
        <fullName evidence="2">VWFA domain-containing protein</fullName>
    </recommendedName>
</protein>
<dbReference type="SUPFAM" id="SSF53300">
    <property type="entry name" value="vWA-like"/>
    <property type="match status" value="1"/>
</dbReference>
<keyword evidence="1" id="KW-0472">Membrane</keyword>
<dbReference type="RefSeq" id="WP_171470743.1">
    <property type="nucleotide sequence ID" value="NZ_CP053452.2"/>
</dbReference>
<dbReference type="PROSITE" id="PS50234">
    <property type="entry name" value="VWFA"/>
    <property type="match status" value="1"/>
</dbReference>
<keyword evidence="4" id="KW-1185">Reference proteome</keyword>
<sequence>MNYKEIPLVWPQFAYAPVLFALVAPALLLGWVWAQRWLLPARRVVLPLDRARARGGWWAWALIALAESVPPLLLAVAVCVTAGPQRNGPPQQKRSLTNIQFAVDVSGSMTAQFGEGTRYDASMKAIDAFLDFRKGDAFGLTFFGDAFVHWVPLTTDVSAIRCSTPFMRPEIVPPAFGGTAIAKALNGCRSELRRRDEGDKMIVLITDGFSYDLPGNDGDIARELNADKVSVFCIIVGGFEPQGEIINICRLTGGEAFRADDPDALPAVFKKIDEMKQAQLTPTMVEAVDYYEPFALAALALLALGALCLFGLRYTPW</sequence>
<dbReference type="EMBL" id="CP053452">
    <property type="protein sequence ID" value="QJW94827.1"/>
    <property type="molecule type" value="Genomic_DNA"/>
</dbReference>
<name>A0A6M5YLC8_9BACT</name>
<evidence type="ECO:0000259" key="2">
    <source>
        <dbReference type="PROSITE" id="PS50234"/>
    </source>
</evidence>
<evidence type="ECO:0000313" key="3">
    <source>
        <dbReference type="EMBL" id="QJW94827.1"/>
    </source>
</evidence>
<dbReference type="AlphaFoldDB" id="A0A6M5YLC8"/>
<feature type="domain" description="VWFA" evidence="2">
    <location>
        <begin position="98"/>
        <end position="272"/>
    </location>
</feature>
<accession>A0A6M5YLC8</accession>
<dbReference type="InterPro" id="IPR036465">
    <property type="entry name" value="vWFA_dom_sf"/>
</dbReference>
<dbReference type="SMART" id="SM00327">
    <property type="entry name" value="VWA"/>
    <property type="match status" value="1"/>
</dbReference>
<keyword evidence="1" id="KW-0812">Transmembrane</keyword>
<feature type="transmembrane region" description="Helical" evidence="1">
    <location>
        <begin position="294"/>
        <end position="312"/>
    </location>
</feature>
<proteinExistence type="predicted"/>
<reference evidence="4" key="1">
    <citation type="submission" date="2020-05" db="EMBL/GenBank/DDBJ databases">
        <title>Frigoriglobus tundricola gen. nov., sp. nov., a psychrotolerant cellulolytic planctomycete of the family Gemmataceae with two divergent copies of 16S rRNA gene.</title>
        <authorList>
            <person name="Kulichevskaya I.S."/>
            <person name="Ivanova A.A."/>
            <person name="Naumoff D.G."/>
            <person name="Beletsky A.V."/>
            <person name="Rijpstra W.I.C."/>
            <person name="Sinninghe Damste J.S."/>
            <person name="Mardanov A.V."/>
            <person name="Ravin N.V."/>
            <person name="Dedysh S.N."/>
        </authorList>
    </citation>
    <scope>NUCLEOTIDE SEQUENCE [LARGE SCALE GENOMIC DNA]</scope>
    <source>
        <strain evidence="4">PL17</strain>
    </source>
</reference>
<dbReference type="Pfam" id="PF13519">
    <property type="entry name" value="VWA_2"/>
    <property type="match status" value="1"/>
</dbReference>
<evidence type="ECO:0000256" key="1">
    <source>
        <dbReference type="SAM" id="Phobius"/>
    </source>
</evidence>
<keyword evidence="1" id="KW-1133">Transmembrane helix</keyword>
<dbReference type="Proteomes" id="UP000503447">
    <property type="component" value="Chromosome"/>
</dbReference>
<evidence type="ECO:0000313" key="4">
    <source>
        <dbReference type="Proteomes" id="UP000503447"/>
    </source>
</evidence>
<gene>
    <name evidence="3" type="ORF">FTUN_2353</name>
</gene>
<dbReference type="Gene3D" id="3.40.50.410">
    <property type="entry name" value="von Willebrand factor, type A domain"/>
    <property type="match status" value="1"/>
</dbReference>
<dbReference type="InterPro" id="IPR002035">
    <property type="entry name" value="VWF_A"/>
</dbReference>
<organism evidence="3 4">
    <name type="scientific">Frigoriglobus tundricola</name>
    <dbReference type="NCBI Taxonomy" id="2774151"/>
    <lineage>
        <taxon>Bacteria</taxon>
        <taxon>Pseudomonadati</taxon>
        <taxon>Planctomycetota</taxon>
        <taxon>Planctomycetia</taxon>
        <taxon>Gemmatales</taxon>
        <taxon>Gemmataceae</taxon>
        <taxon>Frigoriglobus</taxon>
    </lineage>
</organism>
<dbReference type="KEGG" id="ftj:FTUN_2353"/>